<dbReference type="EMBL" id="BK015631">
    <property type="protein sequence ID" value="DAE16810.1"/>
    <property type="molecule type" value="Genomic_DNA"/>
</dbReference>
<sequence>MMGWLSMIHSKYHWTEQELLETGLSYVLDLFVVQSKLESAPVLTPIDQVGIF</sequence>
<evidence type="ECO:0000313" key="1">
    <source>
        <dbReference type="EMBL" id="DAE16810.1"/>
    </source>
</evidence>
<proteinExistence type="predicted"/>
<name>A0A8S5QCY2_9CAUD</name>
<protein>
    <submittedName>
        <fullName evidence="1">Uncharacterized protein</fullName>
    </submittedName>
</protein>
<reference evidence="1" key="1">
    <citation type="journal article" date="2021" name="Proc. Natl. Acad. Sci. U.S.A.">
        <title>A Catalog of Tens of Thousands of Viruses from Human Metagenomes Reveals Hidden Associations with Chronic Diseases.</title>
        <authorList>
            <person name="Tisza M.J."/>
            <person name="Buck C.B."/>
        </authorList>
    </citation>
    <scope>NUCLEOTIDE SEQUENCE</scope>
    <source>
        <strain evidence="1">CtVii20</strain>
    </source>
</reference>
<accession>A0A8S5QCY2</accession>
<organism evidence="1">
    <name type="scientific">Siphoviridae sp. ctVii20</name>
    <dbReference type="NCBI Taxonomy" id="2825533"/>
    <lineage>
        <taxon>Viruses</taxon>
        <taxon>Duplodnaviria</taxon>
        <taxon>Heunggongvirae</taxon>
        <taxon>Uroviricota</taxon>
        <taxon>Caudoviricetes</taxon>
    </lineage>
</organism>